<comment type="caution">
    <text evidence="3">The sequence shown here is derived from an EMBL/GenBank/DDBJ whole genome shotgun (WGS) entry which is preliminary data.</text>
</comment>
<dbReference type="Pfam" id="PF14258">
    <property type="entry name" value="DUF4350"/>
    <property type="match status" value="1"/>
</dbReference>
<protein>
    <recommendedName>
        <fullName evidence="2">DUF4350 domain-containing protein</fullName>
    </recommendedName>
</protein>
<reference evidence="3" key="1">
    <citation type="submission" date="2012-04" db="EMBL/GenBank/DDBJ databases">
        <authorList>
            <person name="Borisov I.G."/>
            <person name="Ivanikova N.V."/>
            <person name="Pinevich A.V."/>
        </authorList>
    </citation>
    <scope>NUCLEOTIDE SEQUENCE</scope>
    <source>
        <strain evidence="3">CALU 1027</strain>
    </source>
</reference>
<keyword evidence="1" id="KW-1133">Transmembrane helix</keyword>
<dbReference type="EMBL" id="AJTX02000002">
    <property type="protein sequence ID" value="KKJ01683.1"/>
    <property type="molecule type" value="Genomic_DNA"/>
</dbReference>
<sequence length="382" mass="41421">MGGQLKGRIWAGVAIAGAVLAFVMVLWAPVQGSGNLRGSTYSLAPSGYGAWYAYMAERGTPVQRWEKSIDAWTETTPETTTTLIRINAQSPRDYDAYLDQQELEDWVATGHRLVVVGRSAPVTEAPFRTVHGTDQGTVVVETARRQSPGLDQEIVLGDGFGAIVTRTTLGEGQLVVINPPYLGANAYQGASGNFEFLAQVVSSGEGPVWVDEYLHGYQELEADAGATATESGDWIQYLLATPLGLILFQGLVALGLGVIARNRRFGVKLPLVSPVEDNTAAYVQALGGVLRKAESHDFVVQMLQQAELQQVCRRLGVVPPKGEAMPDRDALLQAWCDQTGGSAADLEPLLDPQGQQGGRRWTETQLLRWLATIAQVRRRLHL</sequence>
<evidence type="ECO:0000313" key="4">
    <source>
        <dbReference type="Proteomes" id="UP000034681"/>
    </source>
</evidence>
<name>A0A0M2Q342_PROHO</name>
<organism evidence="3 4">
    <name type="scientific">Prochlorothrix hollandica PCC 9006 = CALU 1027</name>
    <dbReference type="NCBI Taxonomy" id="317619"/>
    <lineage>
        <taxon>Bacteria</taxon>
        <taxon>Bacillati</taxon>
        <taxon>Cyanobacteriota</taxon>
        <taxon>Cyanophyceae</taxon>
        <taxon>Prochlorotrichales</taxon>
        <taxon>Prochlorotrichaceae</taxon>
        <taxon>Prochlorothrix</taxon>
    </lineage>
</organism>
<feature type="transmembrane region" description="Helical" evidence="1">
    <location>
        <begin position="234"/>
        <end position="259"/>
    </location>
</feature>
<keyword evidence="1" id="KW-0812">Transmembrane</keyword>
<dbReference type="Proteomes" id="UP000034681">
    <property type="component" value="Unassembled WGS sequence"/>
</dbReference>
<evidence type="ECO:0000313" key="3">
    <source>
        <dbReference type="EMBL" id="KKJ01683.1"/>
    </source>
</evidence>
<keyword evidence="4" id="KW-1185">Reference proteome</keyword>
<dbReference type="eggNOG" id="ENOG502Z89S">
    <property type="taxonomic scope" value="Bacteria"/>
</dbReference>
<feature type="domain" description="DUF4350" evidence="2">
    <location>
        <begin position="41"/>
        <end position="200"/>
    </location>
</feature>
<dbReference type="InterPro" id="IPR025646">
    <property type="entry name" value="DUF4350"/>
</dbReference>
<keyword evidence="1" id="KW-0472">Membrane</keyword>
<feature type="transmembrane region" description="Helical" evidence="1">
    <location>
        <begin position="9"/>
        <end position="30"/>
    </location>
</feature>
<evidence type="ECO:0000256" key="1">
    <source>
        <dbReference type="SAM" id="Phobius"/>
    </source>
</evidence>
<evidence type="ECO:0000259" key="2">
    <source>
        <dbReference type="Pfam" id="PF14258"/>
    </source>
</evidence>
<dbReference type="STRING" id="317619.GCA_000332315_03917"/>
<dbReference type="AlphaFoldDB" id="A0A0M2Q342"/>
<accession>A0A0M2Q342</accession>
<proteinExistence type="predicted"/>
<gene>
    <name evidence="3" type="ORF">PROH_03310</name>
</gene>